<proteinExistence type="predicted"/>
<dbReference type="EMBL" id="CP022415">
    <property type="protein sequence ID" value="ASM73343.1"/>
    <property type="molecule type" value="Genomic_DNA"/>
</dbReference>
<organism evidence="1 2">
    <name type="scientific">Pseudosulfitobacter pseudonitzschiae</name>
    <dbReference type="NCBI Taxonomy" id="1402135"/>
    <lineage>
        <taxon>Bacteria</taxon>
        <taxon>Pseudomonadati</taxon>
        <taxon>Pseudomonadota</taxon>
        <taxon>Alphaproteobacteria</taxon>
        <taxon>Rhodobacterales</taxon>
        <taxon>Roseobacteraceae</taxon>
        <taxon>Pseudosulfitobacter</taxon>
    </lineage>
</organism>
<name>A0A221K3A0_9RHOB</name>
<sequence>MSGRAEDAVSEAKQVMSDLAGYLRAVRYDLPAGSGVELETLAQRLEVIARDCQDETTFTRPKLYCVKG</sequence>
<gene>
    <name evidence="1" type="ORF">SULPSESMR1_02546</name>
</gene>
<reference evidence="1 2" key="1">
    <citation type="submission" date="2017-07" db="EMBL/GenBank/DDBJ databases">
        <title>Genome Sequence of Sulfitobacter pseudonitzschiae Strain SMR1 Isolated from a culture of the Diatom Skeletonema marinoi.</title>
        <authorList>
            <person name="Topel M."/>
            <person name="Pinder M.I.M."/>
            <person name="Johansson O.N."/>
            <person name="Kourtchenko O."/>
            <person name="Godhe A."/>
            <person name="Clarke A.K."/>
        </authorList>
    </citation>
    <scope>NUCLEOTIDE SEQUENCE [LARGE SCALE GENOMIC DNA]</scope>
    <source>
        <strain evidence="1 2">SMR1</strain>
    </source>
</reference>
<evidence type="ECO:0000313" key="1">
    <source>
        <dbReference type="EMBL" id="ASM73343.1"/>
    </source>
</evidence>
<evidence type="ECO:0000313" key="2">
    <source>
        <dbReference type="Proteomes" id="UP000199754"/>
    </source>
</evidence>
<dbReference type="AlphaFoldDB" id="A0A221K3A0"/>
<protein>
    <submittedName>
        <fullName evidence="1">Uncharacterized protein</fullName>
    </submittedName>
</protein>
<dbReference type="RefSeq" id="WP_162791911.1">
    <property type="nucleotide sequence ID" value="NZ_JBMGNR010000004.1"/>
</dbReference>
<dbReference type="KEGG" id="spse:SULPSESMR1_02546"/>
<keyword evidence="2" id="KW-1185">Reference proteome</keyword>
<dbReference type="Proteomes" id="UP000199754">
    <property type="component" value="Chromosome"/>
</dbReference>
<accession>A0A221K3A0</accession>